<dbReference type="EMBL" id="CM043016">
    <property type="protein sequence ID" value="KAI4468750.1"/>
    <property type="molecule type" value="Genomic_DNA"/>
</dbReference>
<evidence type="ECO:0000313" key="2">
    <source>
        <dbReference type="Proteomes" id="UP001056778"/>
    </source>
</evidence>
<keyword evidence="2" id="KW-1185">Reference proteome</keyword>
<organism evidence="1 2">
    <name type="scientific">Holotrichia oblita</name>
    <name type="common">Chafer beetle</name>
    <dbReference type="NCBI Taxonomy" id="644536"/>
    <lineage>
        <taxon>Eukaryota</taxon>
        <taxon>Metazoa</taxon>
        <taxon>Ecdysozoa</taxon>
        <taxon>Arthropoda</taxon>
        <taxon>Hexapoda</taxon>
        <taxon>Insecta</taxon>
        <taxon>Pterygota</taxon>
        <taxon>Neoptera</taxon>
        <taxon>Endopterygota</taxon>
        <taxon>Coleoptera</taxon>
        <taxon>Polyphaga</taxon>
        <taxon>Scarabaeiformia</taxon>
        <taxon>Scarabaeidae</taxon>
        <taxon>Melolonthinae</taxon>
        <taxon>Holotrichia</taxon>
    </lineage>
</organism>
<evidence type="ECO:0000313" key="1">
    <source>
        <dbReference type="EMBL" id="KAI4468750.1"/>
    </source>
</evidence>
<protein>
    <submittedName>
        <fullName evidence="1">Transcription initiation factor tfiid subunit 6</fullName>
    </submittedName>
</protein>
<dbReference type="Proteomes" id="UP001056778">
    <property type="component" value="Chromosome 2"/>
</dbReference>
<accession>A0ACB9TPN3</accession>
<proteinExistence type="predicted"/>
<name>A0ACB9TPN3_HOLOL</name>
<comment type="caution">
    <text evidence="1">The sequence shown here is derived from an EMBL/GenBank/DDBJ whole genome shotgun (WGS) entry which is preliminary data.</text>
</comment>
<sequence>MNNKNAQGMKTSLSGKSNVSTFNVKSKKAVKDREKRRSVVNVDKNEVHTHNNTEKGSPTKDGNVRKYAGIGPESVATYSEQSSFEHLSEEVCSGLAEDLSYKLRYIIHDALIKARLSGRNYILSTDVDATFIDLNIEKIYGATATPNWISLGDQNVYYLEDPVVNLIEVAEQECSYVQPGDVVITKQWLPADTKDSKTLKTYFETMCLAIVSNDMTARKFALTDIKTNNLIGPIIKWFYHFGYFLLSKDITYDCLTLSALSLINSLERNPVAPLCVCEKQLKLLVRLILQRLLRSATTIEVLKPMCSILAILSRRLPIRELVMAKLNQKIPEVKENFTVPIMYILNAIGVDAIREIFVPHMDFLLLRVEADLNPDFTSAVLQTYSIMSRHYEQANVVDEAFYNIFGDSLCLHWDYVDQKLPDKLETNWLNIKLKLLRSRQKIGYSNKPTTKYHIRDVFPDYNEVQQYMEIEDNLSDRKSGVNFKLSRSSKVKGFTSDFIDSLIKADNYSPDSCTPEINLLSEFMNSRQKHIIIGKRTLLISGFKDCKYKTSLSNRCYDHSLKYYNFLQLLPTLSHLQFIKRIAVYDGFSSADVECTFKKVQYKNHVRNSTTLVPLNNREKKFIKLPFHPIIKGLNHVFQQFNLNVCYNTKNPLGNSKDKSEMRQKSRIYKIACKDQSDIGQTKRSIETRYKEYLAHFRYRRKESSAVAQHLIEKGHHIEIDSIKLSKAVDMPQELDAYDSIYIYKYENLMNREPSILVKSILFDNLRNDGPFSTCVSS</sequence>
<reference evidence="1" key="1">
    <citation type="submission" date="2022-04" db="EMBL/GenBank/DDBJ databases">
        <title>Chromosome-scale genome assembly of Holotrichia oblita Faldermann.</title>
        <authorList>
            <person name="Rongchong L."/>
        </authorList>
    </citation>
    <scope>NUCLEOTIDE SEQUENCE</scope>
    <source>
        <strain evidence="1">81SQS9</strain>
    </source>
</reference>
<gene>
    <name evidence="1" type="ORF">MML48_2g00000422</name>
</gene>